<dbReference type="AlphaFoldDB" id="A0A8D5FJW9"/>
<dbReference type="EMBL" id="AP024086">
    <property type="protein sequence ID" value="BCL62982.1"/>
    <property type="molecule type" value="Genomic_DNA"/>
</dbReference>
<name>A0A8D5FJW9_9BACT</name>
<sequence length="96" mass="10686">MSDKKNKKMEAMVIKMLRQERADSIARARAAIKEQNSVIKAIKEVLKAGPKTIPEIAGAVAMETEPVLQYVSTLKRYGIVGEGPKDGDYFKYELLS</sequence>
<dbReference type="KEGG" id="dbk:DGMP_36750"/>
<reference evidence="1" key="1">
    <citation type="submission" date="2020-09" db="EMBL/GenBank/DDBJ databases">
        <title>Desulfogranum mesoprofundum gen. nov., sp. nov., a novel mesophilic, sulfate-reducing chemolithoautotroph isolated from a deep-sea hydrothermal vent chimney in the Suiyo Seamount.</title>
        <authorList>
            <person name="Hashimoto Y."/>
            <person name="Nakagawa S."/>
        </authorList>
    </citation>
    <scope>NUCLEOTIDE SEQUENCE</scope>
    <source>
        <strain evidence="1">KT2</strain>
    </source>
</reference>
<protein>
    <submittedName>
        <fullName evidence="1">Uncharacterized protein</fullName>
    </submittedName>
</protein>
<keyword evidence="2" id="KW-1185">Reference proteome</keyword>
<evidence type="ECO:0000313" key="1">
    <source>
        <dbReference type="EMBL" id="BCL62982.1"/>
    </source>
</evidence>
<evidence type="ECO:0000313" key="2">
    <source>
        <dbReference type="Proteomes" id="UP000826725"/>
    </source>
</evidence>
<proteinExistence type="predicted"/>
<dbReference type="RefSeq" id="WP_228855284.1">
    <property type="nucleotide sequence ID" value="NZ_AP024086.1"/>
</dbReference>
<accession>A0A8D5FJW9</accession>
<gene>
    <name evidence="1" type="ORF">DGMP_36750</name>
</gene>
<dbReference type="Proteomes" id="UP000826725">
    <property type="component" value="Chromosome"/>
</dbReference>
<organism evidence="1 2">
    <name type="scientific">Desulfomarina profundi</name>
    <dbReference type="NCBI Taxonomy" id="2772557"/>
    <lineage>
        <taxon>Bacteria</taxon>
        <taxon>Pseudomonadati</taxon>
        <taxon>Thermodesulfobacteriota</taxon>
        <taxon>Desulfobulbia</taxon>
        <taxon>Desulfobulbales</taxon>
        <taxon>Desulfobulbaceae</taxon>
        <taxon>Desulfomarina</taxon>
    </lineage>
</organism>